<gene>
    <name evidence="1" type="ORF">Pa4123_82070</name>
</gene>
<sequence>MNGGLLALDRRQAEIRRLLALMGGSVAALYEDACRLLMTEPPLATASHVVGHLAREIESGLRDLLEAMVPADRMAALEALPRKPDQRRPSWKKVVDEICTALGFTAEDEVRDLWKSVLWAPVAHRDTLLRPRPVDEEFLAAWRDFETLLTRIGRQYEATYTAALPMVDELAALEEPTKADLSRLRSQVPHGVVALRRFFERASIGWFPRLRSAGYFTDPPALQPSQDGLVTYTAWPAGRYLVRIAAVPSLADAVVDIALQLETNNPEACESVAETALALPPAAAARLAPQLATFLKQPVMWGLPAKAGQVVVALGAAGEVDAALTVLDCLLPTQTRPRRSRTYLPRDLIPRAFPHLGQPGLRLLADRLVSMDTATIATGGSLSRSTIWRPAIETDHHRTGPDVLVSALRDAAIEVSIANGAAAALKVLDRYEPALFRRLALYVLAQAPDADLISARLTSRALFDDAETFREYSQLLRSHFPTLPAAAQEQIVGFVQAGPLRDVAPEYTDRWRLRQLARFDAALPANQRATFEDLVGRFGPPTESDRGQTLQFVGPTAPTDAAALSAMKNDDLLEMLATWNPSPAWDAPSPEGLRRELQVAVEQDPAKFAALAPRFADLDPTYGHGLLAGLTKALKTAPASPATDAAGTVSDTKTDGDPRATGMFAWAPVFTFGQAVLNGPRLLPGRPPTGDGDRHPGWIWCRQQLADLLAEGLDRDQIPPADANVVLDLLTQLTQDPEPDQDSDESNDPATTAINTVRGCAFIALMHYLVWRHHHRATAQPAQLDTPVRTILEAHLDPAIEPTAAIRTIYGQWIGALAVCDPQWARDHVEKIFDRSPGSLGAAAWEAFLRFNQPTLRTYELLAPWYLDEINSLSQAPAATPTESESNSDDDGTASHLVRHLAGLYSQGIVTLDTDSPLAAFVEHAPVALRGKLIEILGIILHNSEDPPQSAIQRLQALWEWRFEQLRATPDADLGELAGFGWWFGSGKLPLDWALPQLQALLESGGIVDPDELVAGQLVTYRTTHPDQAVTCVALLIDAATDPWFVTGSHDDLRVVLTEGLQTGNRATQKAARETLNRLVARGHASFADLLAG</sequence>
<organism evidence="1 2">
    <name type="scientific">Phytohabitans aurantiacus</name>
    <dbReference type="NCBI Taxonomy" id="3016789"/>
    <lineage>
        <taxon>Bacteria</taxon>
        <taxon>Bacillati</taxon>
        <taxon>Actinomycetota</taxon>
        <taxon>Actinomycetes</taxon>
        <taxon>Micromonosporales</taxon>
        <taxon>Micromonosporaceae</taxon>
    </lineage>
</organism>
<proteinExistence type="predicted"/>
<keyword evidence="2" id="KW-1185">Reference proteome</keyword>
<dbReference type="Proteomes" id="UP001144280">
    <property type="component" value="Unassembled WGS sequence"/>
</dbReference>
<reference evidence="1" key="1">
    <citation type="submission" date="2022-12" db="EMBL/GenBank/DDBJ databases">
        <title>New Phytohabitans aurantiacus sp. RD004123 nov., an actinomycete isolated from soil.</title>
        <authorList>
            <person name="Triningsih D.W."/>
            <person name="Harunari E."/>
            <person name="Igarashi Y."/>
        </authorList>
    </citation>
    <scope>NUCLEOTIDE SEQUENCE</scope>
    <source>
        <strain evidence="1">RD004123</strain>
    </source>
</reference>
<protein>
    <recommendedName>
        <fullName evidence="3">DUF4132 domain-containing protein</fullName>
    </recommendedName>
</protein>
<evidence type="ECO:0000313" key="1">
    <source>
        <dbReference type="EMBL" id="GLI02929.1"/>
    </source>
</evidence>
<name>A0ABQ5R833_9ACTN</name>
<dbReference type="EMBL" id="BSDI01000072">
    <property type="protein sequence ID" value="GLI02929.1"/>
    <property type="molecule type" value="Genomic_DNA"/>
</dbReference>
<accession>A0ABQ5R833</accession>
<comment type="caution">
    <text evidence="1">The sequence shown here is derived from an EMBL/GenBank/DDBJ whole genome shotgun (WGS) entry which is preliminary data.</text>
</comment>
<evidence type="ECO:0008006" key="3">
    <source>
        <dbReference type="Google" id="ProtNLM"/>
    </source>
</evidence>
<evidence type="ECO:0000313" key="2">
    <source>
        <dbReference type="Proteomes" id="UP001144280"/>
    </source>
</evidence>